<evidence type="ECO:0000256" key="7">
    <source>
        <dbReference type="ARBA" id="ARBA00022840"/>
    </source>
</evidence>
<keyword evidence="6" id="KW-0418">Kinase</keyword>
<accession>A0AAN9EH59</accession>
<keyword evidence="2" id="KW-0723">Serine/threonine-protein kinase</keyword>
<dbReference type="EC" id="2.7.11.1" evidence="1"/>
<dbReference type="AlphaFoldDB" id="A0AAN9EH59"/>
<dbReference type="Proteomes" id="UP001372338">
    <property type="component" value="Unassembled WGS sequence"/>
</dbReference>
<evidence type="ECO:0000256" key="3">
    <source>
        <dbReference type="ARBA" id="ARBA00022679"/>
    </source>
</evidence>
<dbReference type="Pfam" id="PF07714">
    <property type="entry name" value="PK_Tyr_Ser-Thr"/>
    <property type="match status" value="1"/>
</dbReference>
<dbReference type="GO" id="GO:0004674">
    <property type="term" value="F:protein serine/threonine kinase activity"/>
    <property type="evidence" value="ECO:0007669"/>
    <property type="project" value="UniProtKB-KW"/>
</dbReference>
<evidence type="ECO:0000256" key="10">
    <source>
        <dbReference type="ARBA" id="ARBA00047899"/>
    </source>
</evidence>
<evidence type="ECO:0000313" key="15">
    <source>
        <dbReference type="Proteomes" id="UP001372338"/>
    </source>
</evidence>
<evidence type="ECO:0000256" key="4">
    <source>
        <dbReference type="ARBA" id="ARBA00022729"/>
    </source>
</evidence>
<dbReference type="PROSITE" id="PS50011">
    <property type="entry name" value="PROTEIN_KINASE_DOM"/>
    <property type="match status" value="1"/>
</dbReference>
<keyword evidence="3" id="KW-0808">Transferase</keyword>
<sequence>MVTHSPYSQLVNGSENQEAKDRSMEKVVVITSTISSIFAMLLIFTFIYWKNKSKIREIFTRIREKNDESKQEDLEVPLFDLALIKHATDDFSSYNRLGEGGFGPVYKGTLPDGQEIAVKRLSQTSRQGLKEFKNEVVLCAKLQHRNLVKVLGCCIQRDEKMLIYEFMANKSLDLFLFDSAQSRLLKWPTRFYVIRGIARGLLYLHQDSRLRIIHRDLKASNVLLDNEMNPKISDFGLARMCGGDQTEGNTSRIAGTYGYMAPEYAFDGLFSIKSDVFSFGILLLEIVSGKKNTGLSDPSHDHNLIGHAWRLWKEGMAMQLIEACLKESCILLEALRCIHIGLLCVQHHPNDRPDMASVVAMLSSEGVLPEPTKPSFLIRKVSVKGDQDFEQHQPPLSINEITISTLNGR</sequence>
<keyword evidence="15" id="KW-1185">Reference proteome</keyword>
<dbReference type="Gene3D" id="1.10.510.10">
    <property type="entry name" value="Transferase(Phosphotransferase) domain 1"/>
    <property type="match status" value="1"/>
</dbReference>
<dbReference type="Gene3D" id="3.30.200.20">
    <property type="entry name" value="Phosphorylase Kinase, domain 1"/>
    <property type="match status" value="1"/>
</dbReference>
<keyword evidence="5" id="KW-0547">Nucleotide-binding</keyword>
<dbReference type="PANTHER" id="PTHR27002:SF932">
    <property type="entry name" value="RECEPTOR-LIKE SERINE_THREONINE-PROTEIN KINASE"/>
    <property type="match status" value="1"/>
</dbReference>
<dbReference type="FunFam" id="3.30.200.20:FF:000195">
    <property type="entry name" value="G-type lectin S-receptor-like serine/threonine-protein kinase"/>
    <property type="match status" value="1"/>
</dbReference>
<keyword evidence="8" id="KW-1015">Disulfide bond</keyword>
<evidence type="ECO:0000256" key="1">
    <source>
        <dbReference type="ARBA" id="ARBA00012513"/>
    </source>
</evidence>
<dbReference type="InterPro" id="IPR011009">
    <property type="entry name" value="Kinase-like_dom_sf"/>
</dbReference>
<dbReference type="CDD" id="cd14066">
    <property type="entry name" value="STKc_IRAK"/>
    <property type="match status" value="1"/>
</dbReference>
<protein>
    <recommendedName>
        <fullName evidence="1">non-specific serine/threonine protein kinase</fullName>
        <ecNumber evidence="1">2.7.11.1</ecNumber>
    </recommendedName>
</protein>
<keyword evidence="9" id="KW-0325">Glycoprotein</keyword>
<keyword evidence="12" id="KW-0812">Transmembrane</keyword>
<evidence type="ECO:0000256" key="6">
    <source>
        <dbReference type="ARBA" id="ARBA00022777"/>
    </source>
</evidence>
<feature type="domain" description="Protein kinase" evidence="13">
    <location>
        <begin position="91"/>
        <end position="368"/>
    </location>
</feature>
<dbReference type="InterPro" id="IPR001245">
    <property type="entry name" value="Ser-Thr/Tyr_kinase_cat_dom"/>
</dbReference>
<comment type="catalytic activity">
    <reaction evidence="11">
        <text>L-seryl-[protein] + ATP = O-phospho-L-seryl-[protein] + ADP + H(+)</text>
        <dbReference type="Rhea" id="RHEA:17989"/>
        <dbReference type="Rhea" id="RHEA-COMP:9863"/>
        <dbReference type="Rhea" id="RHEA-COMP:11604"/>
        <dbReference type="ChEBI" id="CHEBI:15378"/>
        <dbReference type="ChEBI" id="CHEBI:29999"/>
        <dbReference type="ChEBI" id="CHEBI:30616"/>
        <dbReference type="ChEBI" id="CHEBI:83421"/>
        <dbReference type="ChEBI" id="CHEBI:456216"/>
        <dbReference type="EC" id="2.7.11.1"/>
    </reaction>
</comment>
<evidence type="ECO:0000256" key="11">
    <source>
        <dbReference type="ARBA" id="ARBA00048679"/>
    </source>
</evidence>
<dbReference type="PROSITE" id="PS00108">
    <property type="entry name" value="PROTEIN_KINASE_ST"/>
    <property type="match status" value="1"/>
</dbReference>
<evidence type="ECO:0000259" key="13">
    <source>
        <dbReference type="PROSITE" id="PS50011"/>
    </source>
</evidence>
<keyword evidence="12" id="KW-1133">Transmembrane helix</keyword>
<dbReference type="InterPro" id="IPR000719">
    <property type="entry name" value="Prot_kinase_dom"/>
</dbReference>
<keyword evidence="12" id="KW-0472">Membrane</keyword>
<gene>
    <name evidence="14" type="ORF">RIF29_31110</name>
</gene>
<evidence type="ECO:0000256" key="12">
    <source>
        <dbReference type="SAM" id="Phobius"/>
    </source>
</evidence>
<evidence type="ECO:0000256" key="5">
    <source>
        <dbReference type="ARBA" id="ARBA00022741"/>
    </source>
</evidence>
<keyword evidence="4" id="KW-0732">Signal</keyword>
<evidence type="ECO:0000313" key="14">
    <source>
        <dbReference type="EMBL" id="KAK7257262.1"/>
    </source>
</evidence>
<comment type="catalytic activity">
    <reaction evidence="10">
        <text>L-threonyl-[protein] + ATP = O-phospho-L-threonyl-[protein] + ADP + H(+)</text>
        <dbReference type="Rhea" id="RHEA:46608"/>
        <dbReference type="Rhea" id="RHEA-COMP:11060"/>
        <dbReference type="Rhea" id="RHEA-COMP:11605"/>
        <dbReference type="ChEBI" id="CHEBI:15378"/>
        <dbReference type="ChEBI" id="CHEBI:30013"/>
        <dbReference type="ChEBI" id="CHEBI:30616"/>
        <dbReference type="ChEBI" id="CHEBI:61977"/>
        <dbReference type="ChEBI" id="CHEBI:456216"/>
        <dbReference type="EC" id="2.7.11.1"/>
    </reaction>
</comment>
<reference evidence="14 15" key="1">
    <citation type="submission" date="2024-01" db="EMBL/GenBank/DDBJ databases">
        <title>The genomes of 5 underutilized Papilionoideae crops provide insights into root nodulation and disease resistanc.</title>
        <authorList>
            <person name="Yuan L."/>
        </authorList>
    </citation>
    <scope>NUCLEOTIDE SEQUENCE [LARGE SCALE GENOMIC DNA]</scope>
    <source>
        <strain evidence="14">ZHUSHIDOU_FW_LH</strain>
        <tissue evidence="14">Leaf</tissue>
    </source>
</reference>
<evidence type="ECO:0000256" key="9">
    <source>
        <dbReference type="ARBA" id="ARBA00023180"/>
    </source>
</evidence>
<proteinExistence type="predicted"/>
<evidence type="ECO:0000256" key="2">
    <source>
        <dbReference type="ARBA" id="ARBA00022527"/>
    </source>
</evidence>
<evidence type="ECO:0000256" key="8">
    <source>
        <dbReference type="ARBA" id="ARBA00023157"/>
    </source>
</evidence>
<keyword evidence="7" id="KW-0067">ATP-binding</keyword>
<comment type="caution">
    <text evidence="14">The sequence shown here is derived from an EMBL/GenBank/DDBJ whole genome shotgun (WGS) entry which is preliminary data.</text>
</comment>
<dbReference type="FunFam" id="1.10.510.10:FF:000060">
    <property type="entry name" value="G-type lectin S-receptor-like serine/threonine-protein kinase"/>
    <property type="match status" value="1"/>
</dbReference>
<dbReference type="SUPFAM" id="SSF56112">
    <property type="entry name" value="Protein kinase-like (PK-like)"/>
    <property type="match status" value="1"/>
</dbReference>
<dbReference type="InterPro" id="IPR008271">
    <property type="entry name" value="Ser/Thr_kinase_AS"/>
</dbReference>
<organism evidence="14 15">
    <name type="scientific">Crotalaria pallida</name>
    <name type="common">Smooth rattlebox</name>
    <name type="synonym">Crotalaria striata</name>
    <dbReference type="NCBI Taxonomy" id="3830"/>
    <lineage>
        <taxon>Eukaryota</taxon>
        <taxon>Viridiplantae</taxon>
        <taxon>Streptophyta</taxon>
        <taxon>Embryophyta</taxon>
        <taxon>Tracheophyta</taxon>
        <taxon>Spermatophyta</taxon>
        <taxon>Magnoliopsida</taxon>
        <taxon>eudicotyledons</taxon>
        <taxon>Gunneridae</taxon>
        <taxon>Pentapetalae</taxon>
        <taxon>rosids</taxon>
        <taxon>fabids</taxon>
        <taxon>Fabales</taxon>
        <taxon>Fabaceae</taxon>
        <taxon>Papilionoideae</taxon>
        <taxon>50 kb inversion clade</taxon>
        <taxon>genistoids sensu lato</taxon>
        <taxon>core genistoids</taxon>
        <taxon>Crotalarieae</taxon>
        <taxon>Crotalaria</taxon>
    </lineage>
</organism>
<dbReference type="GO" id="GO:0005524">
    <property type="term" value="F:ATP binding"/>
    <property type="evidence" value="ECO:0007669"/>
    <property type="project" value="UniProtKB-KW"/>
</dbReference>
<dbReference type="EMBL" id="JAYWIO010000006">
    <property type="protein sequence ID" value="KAK7257262.1"/>
    <property type="molecule type" value="Genomic_DNA"/>
</dbReference>
<dbReference type="PANTHER" id="PTHR27002">
    <property type="entry name" value="RECEPTOR-LIKE SERINE/THREONINE-PROTEIN KINASE SD1-8"/>
    <property type="match status" value="1"/>
</dbReference>
<dbReference type="GO" id="GO:0005886">
    <property type="term" value="C:plasma membrane"/>
    <property type="evidence" value="ECO:0007669"/>
    <property type="project" value="TreeGrafter"/>
</dbReference>
<name>A0AAN9EH59_CROPI</name>
<feature type="transmembrane region" description="Helical" evidence="12">
    <location>
        <begin position="27"/>
        <end position="49"/>
    </location>
</feature>
<dbReference type="SMART" id="SM00220">
    <property type="entry name" value="S_TKc"/>
    <property type="match status" value="1"/>
</dbReference>